<evidence type="ECO:0000313" key="3">
    <source>
        <dbReference type="Proteomes" id="UP000237105"/>
    </source>
</evidence>
<dbReference type="EMBL" id="JXTB01000386">
    <property type="protein sequence ID" value="PON42681.1"/>
    <property type="molecule type" value="Genomic_DNA"/>
</dbReference>
<evidence type="ECO:0000256" key="1">
    <source>
        <dbReference type="SAM" id="MobiDB-lite"/>
    </source>
</evidence>
<proteinExistence type="predicted"/>
<feature type="non-terminal residue" evidence="2">
    <location>
        <position position="1"/>
    </location>
</feature>
<sequence>LSMVITRATSATPPYELKSERPKKMKEKLTSSTTTFSESKSKRPKKIKENSSVGDEESKRS</sequence>
<comment type="caution">
    <text evidence="2">The sequence shown here is derived from an EMBL/GenBank/DDBJ whole genome shotgun (WGS) entry which is preliminary data.</text>
</comment>
<feature type="region of interest" description="Disordered" evidence="1">
    <location>
        <begin position="1"/>
        <end position="61"/>
    </location>
</feature>
<dbReference type="Proteomes" id="UP000237105">
    <property type="component" value="Unassembled WGS sequence"/>
</dbReference>
<gene>
    <name evidence="2" type="ORF">PanWU01x14_279940</name>
</gene>
<name>A0A2P5B1N6_PARAD</name>
<protein>
    <submittedName>
        <fullName evidence="2">Uncharacterized protein</fullName>
    </submittedName>
</protein>
<dbReference type="AlphaFoldDB" id="A0A2P5B1N6"/>
<accession>A0A2P5B1N6</accession>
<evidence type="ECO:0000313" key="2">
    <source>
        <dbReference type="EMBL" id="PON42681.1"/>
    </source>
</evidence>
<keyword evidence="3" id="KW-1185">Reference proteome</keyword>
<organism evidence="2 3">
    <name type="scientific">Parasponia andersonii</name>
    <name type="common">Sponia andersonii</name>
    <dbReference type="NCBI Taxonomy" id="3476"/>
    <lineage>
        <taxon>Eukaryota</taxon>
        <taxon>Viridiplantae</taxon>
        <taxon>Streptophyta</taxon>
        <taxon>Embryophyta</taxon>
        <taxon>Tracheophyta</taxon>
        <taxon>Spermatophyta</taxon>
        <taxon>Magnoliopsida</taxon>
        <taxon>eudicotyledons</taxon>
        <taxon>Gunneridae</taxon>
        <taxon>Pentapetalae</taxon>
        <taxon>rosids</taxon>
        <taxon>fabids</taxon>
        <taxon>Rosales</taxon>
        <taxon>Cannabaceae</taxon>
        <taxon>Parasponia</taxon>
    </lineage>
</organism>
<reference evidence="3" key="1">
    <citation type="submission" date="2016-06" db="EMBL/GenBank/DDBJ databases">
        <title>Parallel loss of symbiosis genes in relatives of nitrogen-fixing non-legume Parasponia.</title>
        <authorList>
            <person name="Van Velzen R."/>
            <person name="Holmer R."/>
            <person name="Bu F."/>
            <person name="Rutten L."/>
            <person name="Van Zeijl A."/>
            <person name="Liu W."/>
            <person name="Santuari L."/>
            <person name="Cao Q."/>
            <person name="Sharma T."/>
            <person name="Shen D."/>
            <person name="Roswanjaya Y."/>
            <person name="Wardhani T."/>
            <person name="Kalhor M.S."/>
            <person name="Jansen J."/>
            <person name="Van den Hoogen J."/>
            <person name="Gungor B."/>
            <person name="Hartog M."/>
            <person name="Hontelez J."/>
            <person name="Verver J."/>
            <person name="Yang W.-C."/>
            <person name="Schijlen E."/>
            <person name="Repin R."/>
            <person name="Schilthuizen M."/>
            <person name="Schranz E."/>
            <person name="Heidstra R."/>
            <person name="Miyata K."/>
            <person name="Fedorova E."/>
            <person name="Kohlen W."/>
            <person name="Bisseling T."/>
            <person name="Smit S."/>
            <person name="Geurts R."/>
        </authorList>
    </citation>
    <scope>NUCLEOTIDE SEQUENCE [LARGE SCALE GENOMIC DNA]</scope>
    <source>
        <strain evidence="3">cv. WU1-14</strain>
    </source>
</reference>